<organism evidence="2 3">
    <name type="scientific">Sanguibacteroides justesenii</name>
    <dbReference type="NCBI Taxonomy" id="1547597"/>
    <lineage>
        <taxon>Bacteria</taxon>
        <taxon>Pseudomonadati</taxon>
        <taxon>Bacteroidota</taxon>
        <taxon>Bacteroidia</taxon>
        <taxon>Bacteroidales</taxon>
        <taxon>Porphyromonadaceae</taxon>
        <taxon>Sanguibacteroides</taxon>
    </lineage>
</organism>
<dbReference type="Gene3D" id="3.30.70.1440">
    <property type="entry name" value="Multidrug efflux transporter AcrB pore domain"/>
    <property type="match status" value="1"/>
</dbReference>
<evidence type="ECO:0000313" key="2">
    <source>
        <dbReference type="EMBL" id="KIO44602.1"/>
    </source>
</evidence>
<dbReference type="RefSeq" id="WP_041505310.1">
    <property type="nucleotide sequence ID" value="NZ_JPIU01000039.1"/>
</dbReference>
<feature type="transmembrane region" description="Helical" evidence="1">
    <location>
        <begin position="933"/>
        <end position="959"/>
    </location>
</feature>
<dbReference type="Gene3D" id="3.30.70.1320">
    <property type="entry name" value="Multidrug efflux transporter AcrB pore domain like"/>
    <property type="match status" value="1"/>
</dbReference>
<dbReference type="Pfam" id="PF00873">
    <property type="entry name" value="ACR_tran"/>
    <property type="match status" value="1"/>
</dbReference>
<feature type="transmembrane region" description="Helical" evidence="1">
    <location>
        <begin position="393"/>
        <end position="412"/>
    </location>
</feature>
<dbReference type="Gene3D" id="3.30.2090.10">
    <property type="entry name" value="Multidrug efflux transporter AcrB TolC docking domain, DN and DC subdomains"/>
    <property type="match status" value="2"/>
</dbReference>
<dbReference type="PANTHER" id="PTHR32063">
    <property type="match status" value="1"/>
</dbReference>
<dbReference type="SUPFAM" id="SSF82714">
    <property type="entry name" value="Multidrug efflux transporter AcrB TolC docking domain, DN and DC subdomains"/>
    <property type="match status" value="1"/>
</dbReference>
<feature type="transmembrane region" description="Helical" evidence="1">
    <location>
        <begin position="464"/>
        <end position="485"/>
    </location>
</feature>
<dbReference type="Proteomes" id="UP000031980">
    <property type="component" value="Unassembled WGS sequence"/>
</dbReference>
<evidence type="ECO:0000256" key="1">
    <source>
        <dbReference type="SAM" id="Phobius"/>
    </source>
</evidence>
<reference evidence="2 3" key="1">
    <citation type="submission" date="2014-07" db="EMBL/GenBank/DDBJ databases">
        <title>Porphyromonadaceae bacterium OUH 308042 = ATCC BAA-2681 = DSM 28342 draft genome.</title>
        <authorList>
            <person name="Sydenham T.V."/>
            <person name="Hasman H."/>
            <person name="Justensen U.S."/>
        </authorList>
    </citation>
    <scope>NUCLEOTIDE SEQUENCE [LARGE SCALE GENOMIC DNA]</scope>
    <source>
        <strain evidence="2 3">OUH 308042</strain>
    </source>
</reference>
<name>A0A0C3NEP6_9PORP</name>
<keyword evidence="1" id="KW-0472">Membrane</keyword>
<feature type="transmembrane region" description="Helical" evidence="1">
    <location>
        <begin position="881"/>
        <end position="901"/>
    </location>
</feature>
<sequence length="1039" mass="115047">MNLTECALNNRALVKFFIAVLVIGGVFAFISMSKLEDPEIKVKQAMILTVYPGASAHQVELEVTDVLEKSIRSMGAISTIESKSVADMSLITVELESTVSGDELEQKWDILRRKVINAQASLPSGTRPSVVMDDFGDVYGMFYAITTDGVSDEELMDYAQLVKRELQDVAGVRRVELYGDRKPCINIEILQDQMVNLGVHPMEVLATLNNQNKTVYPGYFNSGDQRIRVAVNDSYHSIEDIQDLIIQGHEGDQLRLRDIATVTKGYEDPSRNEMRYDGKRAFGLAVSMEKGGNIVSLGRIVDKKLTDLKTSRIPVGIDFHKVFFQPERVSEAIGVFMVNLVESVVIVILILMLTMGFRSGVIIGTGLVIIVLGSFVVLYLFDGTLQRVSLGSLIVAMGMLVDNAIVIVDGILVDLERGIKRPAALTNITKKTAMPLLGATLIAILAFFPIFISPDTTGEYVRDLFIVLAVSLLLSWILALTQIPIHADRSLKIQPKEGGEKLFDSKIYRLFRTFLTYILWHKKLAVAVVVVLLAITAYCYRYIPQGFFPDLSYSQLYVEFKMPEGTRIERVKSDLAEIERYLLNRPDITHVTTSLGGTPARYNLVRSIAEPSMSYGELIVDYTSPDALKSSLSEIQDYLEAHYPDAYVRMKRYNLMYKKFPIELMFSGPDPAVLKELTAKAERVMRDEPAVMLVTRDWDPMVPVLMVNYYQPIARSAGLSRSDVGLSMLSATDGLPVGAYYEGTRSLPLYMKSRNSRGEKVEALDNIPVWSVMPSASALNEESLKGLLMGTTSGEELLARTIGSTPLNQVTRGVSMKWEDPVVRRYNGQRAMRAQCNNALGYTAESARVLLAERIDTIALPEGYTMQWLGEHKASGESMKYLFANIPLAIILMVAILIMLFKDFRKPIIIFLCLPLATIGIVAGMLLSGKEFGFVAIVGALGLIGMMIKNGVVLLDEIGLQIASGKSQLQALLDSSSSRFRPVMMASLTTILGMIPLLGDDMFGSMAVTIMGGLLVGTVITLVFIPVLYAIFFEDKKEE</sequence>
<proteinExistence type="predicted"/>
<protein>
    <submittedName>
        <fullName evidence="2">Multidrug transporter AcrB</fullName>
    </submittedName>
</protein>
<dbReference type="InterPro" id="IPR001036">
    <property type="entry name" value="Acrflvin-R"/>
</dbReference>
<dbReference type="Gene3D" id="3.30.70.1430">
    <property type="entry name" value="Multidrug efflux transporter AcrB pore domain"/>
    <property type="match status" value="2"/>
</dbReference>
<dbReference type="AlphaFoldDB" id="A0A0C3NEP6"/>
<keyword evidence="3" id="KW-1185">Reference proteome</keyword>
<evidence type="ECO:0000313" key="3">
    <source>
        <dbReference type="Proteomes" id="UP000031980"/>
    </source>
</evidence>
<feature type="transmembrane region" description="Helical" evidence="1">
    <location>
        <begin position="433"/>
        <end position="452"/>
    </location>
</feature>
<feature type="transmembrane region" description="Helical" evidence="1">
    <location>
        <begin position="332"/>
        <end position="353"/>
    </location>
</feature>
<accession>A0A0C3NEP6</accession>
<keyword evidence="1" id="KW-0812">Transmembrane</keyword>
<feature type="transmembrane region" description="Helical" evidence="1">
    <location>
        <begin position="524"/>
        <end position="543"/>
    </location>
</feature>
<dbReference type="PANTHER" id="PTHR32063:SF18">
    <property type="entry name" value="CATION EFFLUX SYSTEM PROTEIN"/>
    <property type="match status" value="1"/>
</dbReference>
<dbReference type="SUPFAM" id="SSF82866">
    <property type="entry name" value="Multidrug efflux transporter AcrB transmembrane domain"/>
    <property type="match status" value="2"/>
</dbReference>
<feature type="transmembrane region" description="Helical" evidence="1">
    <location>
        <begin position="360"/>
        <end position="381"/>
    </location>
</feature>
<gene>
    <name evidence="2" type="ORF">BA92_10515</name>
</gene>
<dbReference type="SUPFAM" id="SSF82693">
    <property type="entry name" value="Multidrug efflux transporter AcrB pore domain, PN1, PN2, PC1 and PC2 subdomains"/>
    <property type="match status" value="2"/>
</dbReference>
<keyword evidence="1" id="KW-1133">Transmembrane helix</keyword>
<feature type="transmembrane region" description="Helical" evidence="1">
    <location>
        <begin position="12"/>
        <end position="32"/>
    </location>
</feature>
<feature type="transmembrane region" description="Helical" evidence="1">
    <location>
        <begin position="908"/>
        <end position="927"/>
    </location>
</feature>
<dbReference type="Gene3D" id="1.20.1640.10">
    <property type="entry name" value="Multidrug efflux transporter AcrB transmembrane domain"/>
    <property type="match status" value="2"/>
</dbReference>
<feature type="transmembrane region" description="Helical" evidence="1">
    <location>
        <begin position="1010"/>
        <end position="1033"/>
    </location>
</feature>
<dbReference type="InterPro" id="IPR027463">
    <property type="entry name" value="AcrB_DN_DC_subdom"/>
</dbReference>
<dbReference type="GO" id="GO:0042910">
    <property type="term" value="F:xenobiotic transmembrane transporter activity"/>
    <property type="evidence" value="ECO:0007669"/>
    <property type="project" value="TreeGrafter"/>
</dbReference>
<comment type="caution">
    <text evidence="2">The sequence shown here is derived from an EMBL/GenBank/DDBJ whole genome shotgun (WGS) entry which is preliminary data.</text>
</comment>
<dbReference type="PRINTS" id="PR00702">
    <property type="entry name" value="ACRIFLAVINRP"/>
</dbReference>
<dbReference type="GO" id="GO:0005886">
    <property type="term" value="C:plasma membrane"/>
    <property type="evidence" value="ECO:0007669"/>
    <property type="project" value="TreeGrafter"/>
</dbReference>
<dbReference type="EMBL" id="JPIU01000039">
    <property type="protein sequence ID" value="KIO44602.1"/>
    <property type="molecule type" value="Genomic_DNA"/>
</dbReference>
<feature type="transmembrane region" description="Helical" evidence="1">
    <location>
        <begin position="980"/>
        <end position="998"/>
    </location>
</feature>